<dbReference type="OrthoDB" id="5674083at2"/>
<dbReference type="AlphaFoldDB" id="A0A1D3TUB2"/>
<dbReference type="InterPro" id="IPR008979">
    <property type="entry name" value="Galactose-bd-like_sf"/>
</dbReference>
<reference evidence="1 2" key="1">
    <citation type="submission" date="2016-09" db="EMBL/GenBank/DDBJ databases">
        <authorList>
            <person name="Capua I."/>
            <person name="De Benedictis P."/>
            <person name="Joannis T."/>
            <person name="Lombin L.H."/>
            <person name="Cattoli G."/>
        </authorList>
    </citation>
    <scope>NUCLEOTIDE SEQUENCE [LARGE SCALE GENOMIC DNA]</scope>
    <source>
        <strain evidence="1 2">GluBS11</strain>
    </source>
</reference>
<protein>
    <recommendedName>
        <fullName evidence="3">Carbohydrate-binding protein</fullName>
    </recommendedName>
</protein>
<proteinExistence type="predicted"/>
<name>A0A1D3TUB2_9FIRM</name>
<dbReference type="STRING" id="1619234.SAMN05421730_101257"/>
<organism evidence="1 2">
    <name type="scientific">Anaerobium acetethylicum</name>
    <dbReference type="NCBI Taxonomy" id="1619234"/>
    <lineage>
        <taxon>Bacteria</taxon>
        <taxon>Bacillati</taxon>
        <taxon>Bacillota</taxon>
        <taxon>Clostridia</taxon>
        <taxon>Lachnospirales</taxon>
        <taxon>Lachnospiraceae</taxon>
        <taxon>Anaerobium</taxon>
    </lineage>
</organism>
<evidence type="ECO:0000313" key="2">
    <source>
        <dbReference type="Proteomes" id="UP000199315"/>
    </source>
</evidence>
<keyword evidence="2" id="KW-1185">Reference proteome</keyword>
<dbReference type="Proteomes" id="UP000199315">
    <property type="component" value="Unassembled WGS sequence"/>
</dbReference>
<accession>A0A1D3TUB2</accession>
<evidence type="ECO:0000313" key="1">
    <source>
        <dbReference type="EMBL" id="SCP97636.1"/>
    </source>
</evidence>
<dbReference type="RefSeq" id="WP_091233951.1">
    <property type="nucleotide sequence ID" value="NZ_FMKA01000012.1"/>
</dbReference>
<evidence type="ECO:0008006" key="3">
    <source>
        <dbReference type="Google" id="ProtNLM"/>
    </source>
</evidence>
<gene>
    <name evidence="1" type="ORF">SAMN05421730_101257</name>
</gene>
<dbReference type="EMBL" id="FMKA01000012">
    <property type="protein sequence ID" value="SCP97636.1"/>
    <property type="molecule type" value="Genomic_DNA"/>
</dbReference>
<sequence length="262" mass="29874">MFKLELYDGNNNLLKTKSDERRAYLGYEGELPEGSYLRVAAPADSYAWVKVDKCIEKSLVYLPDGSLTYRFPYKREAKEAFPMEAFSGDRFYFSVEAPDETDLTRRRNVALNPIDQKECNGSFPHASANVETRNESVFFACNAIDGILSSDGHGRFPYASWGINRQENAAIRIEFGRRVRVDGLGLFLRADYPHDSYWTEVKVSFSDGSEEILQTTDREGLQEFSLKAREAEWAELSDLKKHEDESPFPALTQIEVYGVLSK</sequence>
<dbReference type="SUPFAM" id="SSF49785">
    <property type="entry name" value="Galactose-binding domain-like"/>
    <property type="match status" value="1"/>
</dbReference>